<sequence length="68" mass="7371">MVVHHHLQTSQFLFQLCPPPPPAITRMMLAKENVECSVETCQPGKSLARNVVAGLAAASLILFSPTNQ</sequence>
<keyword evidence="2" id="KW-1185">Reference proteome</keyword>
<proteinExistence type="predicted"/>
<comment type="caution">
    <text evidence="1">The sequence shown here is derived from an EMBL/GenBank/DDBJ whole genome shotgun (WGS) entry which is preliminary data.</text>
</comment>
<gene>
    <name evidence="1" type="ORF">CRG98_011887</name>
</gene>
<dbReference type="EMBL" id="PGOL01000589">
    <property type="protein sequence ID" value="PKI67674.1"/>
    <property type="molecule type" value="Genomic_DNA"/>
</dbReference>
<organism evidence="1 2">
    <name type="scientific">Punica granatum</name>
    <name type="common">Pomegranate</name>
    <dbReference type="NCBI Taxonomy" id="22663"/>
    <lineage>
        <taxon>Eukaryota</taxon>
        <taxon>Viridiplantae</taxon>
        <taxon>Streptophyta</taxon>
        <taxon>Embryophyta</taxon>
        <taxon>Tracheophyta</taxon>
        <taxon>Spermatophyta</taxon>
        <taxon>Magnoliopsida</taxon>
        <taxon>eudicotyledons</taxon>
        <taxon>Gunneridae</taxon>
        <taxon>Pentapetalae</taxon>
        <taxon>rosids</taxon>
        <taxon>malvids</taxon>
        <taxon>Myrtales</taxon>
        <taxon>Lythraceae</taxon>
        <taxon>Punica</taxon>
    </lineage>
</organism>
<protein>
    <submittedName>
        <fullName evidence="1">Uncharacterized protein</fullName>
    </submittedName>
</protein>
<dbReference type="AlphaFoldDB" id="A0A2I0KGN9"/>
<evidence type="ECO:0000313" key="2">
    <source>
        <dbReference type="Proteomes" id="UP000233551"/>
    </source>
</evidence>
<name>A0A2I0KGN9_PUNGR</name>
<evidence type="ECO:0000313" key="1">
    <source>
        <dbReference type="EMBL" id="PKI67674.1"/>
    </source>
</evidence>
<reference evidence="1 2" key="1">
    <citation type="submission" date="2017-11" db="EMBL/GenBank/DDBJ databases">
        <title>De-novo sequencing of pomegranate (Punica granatum L.) genome.</title>
        <authorList>
            <person name="Akparov Z."/>
            <person name="Amiraslanov A."/>
            <person name="Hajiyeva S."/>
            <person name="Abbasov M."/>
            <person name="Kaur K."/>
            <person name="Hamwieh A."/>
            <person name="Solovyev V."/>
            <person name="Salamov A."/>
            <person name="Braich B."/>
            <person name="Kosarev P."/>
            <person name="Mahmoud A."/>
            <person name="Hajiyev E."/>
            <person name="Babayeva S."/>
            <person name="Izzatullayeva V."/>
            <person name="Mammadov A."/>
            <person name="Mammadov A."/>
            <person name="Sharifova S."/>
            <person name="Ojaghi J."/>
            <person name="Eynullazada K."/>
            <person name="Bayramov B."/>
            <person name="Abdulazimova A."/>
            <person name="Shahmuradov I."/>
        </authorList>
    </citation>
    <scope>NUCLEOTIDE SEQUENCE [LARGE SCALE GENOMIC DNA]</scope>
    <source>
        <strain evidence="2">cv. AG2017</strain>
        <tissue evidence="1">Leaf</tissue>
    </source>
</reference>
<accession>A0A2I0KGN9</accession>
<dbReference type="Proteomes" id="UP000233551">
    <property type="component" value="Unassembled WGS sequence"/>
</dbReference>
<feature type="non-terminal residue" evidence="1">
    <location>
        <position position="68"/>
    </location>
</feature>